<dbReference type="InterPro" id="IPR014001">
    <property type="entry name" value="Helicase_ATP-bd"/>
</dbReference>
<dbReference type="EMBL" id="AYKW01000003">
    <property type="protein sequence ID" value="PIL35264.1"/>
    <property type="molecule type" value="Genomic_DNA"/>
</dbReference>
<name>A0A2G8SNB9_9APHY</name>
<keyword evidence="13" id="KW-1185">Reference proteome</keyword>
<feature type="region of interest" description="Disordered" evidence="9">
    <location>
        <begin position="409"/>
        <end position="436"/>
    </location>
</feature>
<accession>A0A2G8SNB9</accession>
<evidence type="ECO:0000256" key="1">
    <source>
        <dbReference type="ARBA" id="ARBA00005446"/>
    </source>
</evidence>
<dbReference type="GO" id="GO:0009378">
    <property type="term" value="F:four-way junction helicase activity"/>
    <property type="evidence" value="ECO:0007669"/>
    <property type="project" value="TreeGrafter"/>
</dbReference>
<evidence type="ECO:0000313" key="12">
    <source>
        <dbReference type="EMBL" id="PIL35264.1"/>
    </source>
</evidence>
<dbReference type="GO" id="GO:0005634">
    <property type="term" value="C:nucleus"/>
    <property type="evidence" value="ECO:0007669"/>
    <property type="project" value="TreeGrafter"/>
</dbReference>
<feature type="domain" description="Helicase C-terminal" evidence="11">
    <location>
        <begin position="281"/>
        <end position="429"/>
    </location>
</feature>
<keyword evidence="3" id="KW-0067">ATP-binding</keyword>
<dbReference type="GO" id="GO:0000724">
    <property type="term" value="P:double-strand break repair via homologous recombination"/>
    <property type="evidence" value="ECO:0007669"/>
    <property type="project" value="TreeGrafter"/>
</dbReference>
<feature type="compositionally biased region" description="Basic residues" evidence="9">
    <location>
        <begin position="411"/>
        <end position="420"/>
    </location>
</feature>
<dbReference type="EC" id="5.6.2.4" evidence="8"/>
<feature type="region of interest" description="Disordered" evidence="9">
    <location>
        <begin position="473"/>
        <end position="507"/>
    </location>
</feature>
<keyword evidence="2" id="KW-0547">Nucleotide-binding</keyword>
<dbReference type="AlphaFoldDB" id="A0A2G8SNB9"/>
<dbReference type="PANTHER" id="PTHR13710">
    <property type="entry name" value="DNA HELICASE RECQ FAMILY MEMBER"/>
    <property type="match status" value="1"/>
</dbReference>
<dbReference type="PANTHER" id="PTHR13710:SF153">
    <property type="entry name" value="RECQ-LIKE DNA HELICASE BLM"/>
    <property type="match status" value="1"/>
</dbReference>
<dbReference type="OrthoDB" id="2499463at2759"/>
<evidence type="ECO:0000256" key="4">
    <source>
        <dbReference type="ARBA" id="ARBA00023125"/>
    </source>
</evidence>
<dbReference type="GO" id="GO:0043138">
    <property type="term" value="F:3'-5' DNA helicase activity"/>
    <property type="evidence" value="ECO:0007669"/>
    <property type="project" value="UniProtKB-EC"/>
</dbReference>
<keyword evidence="6" id="KW-0539">Nucleus</keyword>
<keyword evidence="4" id="KW-0238">DNA-binding</keyword>
<evidence type="ECO:0000256" key="3">
    <source>
        <dbReference type="ARBA" id="ARBA00022840"/>
    </source>
</evidence>
<dbReference type="GO" id="GO:0003677">
    <property type="term" value="F:DNA binding"/>
    <property type="evidence" value="ECO:0007669"/>
    <property type="project" value="UniProtKB-KW"/>
</dbReference>
<evidence type="ECO:0000256" key="9">
    <source>
        <dbReference type="SAM" id="MobiDB-lite"/>
    </source>
</evidence>
<dbReference type="InterPro" id="IPR011545">
    <property type="entry name" value="DEAD/DEAH_box_helicase_dom"/>
</dbReference>
<feature type="compositionally biased region" description="Low complexity" evidence="9">
    <location>
        <begin position="646"/>
        <end position="668"/>
    </location>
</feature>
<dbReference type="SMART" id="SM00490">
    <property type="entry name" value="HELICc"/>
    <property type="match status" value="1"/>
</dbReference>
<dbReference type="GO" id="GO:0005524">
    <property type="term" value="F:ATP binding"/>
    <property type="evidence" value="ECO:0007669"/>
    <property type="project" value="UniProtKB-KW"/>
</dbReference>
<keyword evidence="5" id="KW-0413">Isomerase</keyword>
<dbReference type="GO" id="GO:0005694">
    <property type="term" value="C:chromosome"/>
    <property type="evidence" value="ECO:0007669"/>
    <property type="project" value="TreeGrafter"/>
</dbReference>
<dbReference type="InterPro" id="IPR027417">
    <property type="entry name" value="P-loop_NTPase"/>
</dbReference>
<evidence type="ECO:0000259" key="10">
    <source>
        <dbReference type="PROSITE" id="PS51192"/>
    </source>
</evidence>
<feature type="domain" description="Helicase ATP-binding" evidence="10">
    <location>
        <begin position="69"/>
        <end position="244"/>
    </location>
</feature>
<dbReference type="InterPro" id="IPR001650">
    <property type="entry name" value="Helicase_C-like"/>
</dbReference>
<evidence type="ECO:0000256" key="8">
    <source>
        <dbReference type="ARBA" id="ARBA00034808"/>
    </source>
</evidence>
<comment type="catalytic activity">
    <reaction evidence="7">
        <text>Couples ATP hydrolysis with the unwinding of duplex DNA by translocating in the 3'-5' direction.</text>
        <dbReference type="EC" id="5.6.2.4"/>
    </reaction>
</comment>
<dbReference type="Gene3D" id="3.40.50.300">
    <property type="entry name" value="P-loop containing nucleotide triphosphate hydrolases"/>
    <property type="match status" value="2"/>
</dbReference>
<dbReference type="PROSITE" id="PS51192">
    <property type="entry name" value="HELICASE_ATP_BIND_1"/>
    <property type="match status" value="1"/>
</dbReference>
<evidence type="ECO:0000256" key="7">
    <source>
        <dbReference type="ARBA" id="ARBA00034617"/>
    </source>
</evidence>
<evidence type="ECO:0000256" key="2">
    <source>
        <dbReference type="ARBA" id="ARBA00022741"/>
    </source>
</evidence>
<evidence type="ECO:0000313" key="13">
    <source>
        <dbReference type="Proteomes" id="UP000230002"/>
    </source>
</evidence>
<dbReference type="Proteomes" id="UP000230002">
    <property type="component" value="Unassembled WGS sequence"/>
</dbReference>
<dbReference type="PROSITE" id="PS51194">
    <property type="entry name" value="HELICASE_CTER"/>
    <property type="match status" value="1"/>
</dbReference>
<reference evidence="12 13" key="1">
    <citation type="journal article" date="2015" name="Sci. Rep.">
        <title>Chromosome-level genome map provides insights into diverse defense mechanisms in the medicinal fungus Ganoderma sinense.</title>
        <authorList>
            <person name="Zhu Y."/>
            <person name="Xu J."/>
            <person name="Sun C."/>
            <person name="Zhou S."/>
            <person name="Xu H."/>
            <person name="Nelson D.R."/>
            <person name="Qian J."/>
            <person name="Song J."/>
            <person name="Luo H."/>
            <person name="Xiang L."/>
            <person name="Li Y."/>
            <person name="Xu Z."/>
            <person name="Ji A."/>
            <person name="Wang L."/>
            <person name="Lu S."/>
            <person name="Hayward A."/>
            <person name="Sun W."/>
            <person name="Li X."/>
            <person name="Schwartz D.C."/>
            <person name="Wang Y."/>
            <person name="Chen S."/>
        </authorList>
    </citation>
    <scope>NUCLEOTIDE SEQUENCE [LARGE SCALE GENOMIC DNA]</scope>
    <source>
        <strain evidence="12 13">ZZ0214-1</strain>
    </source>
</reference>
<dbReference type="STRING" id="1077348.A0A2G8SNB9"/>
<feature type="compositionally biased region" description="Basic and acidic residues" evidence="9">
    <location>
        <begin position="1"/>
        <end position="29"/>
    </location>
</feature>
<feature type="region of interest" description="Disordered" evidence="9">
    <location>
        <begin position="771"/>
        <end position="795"/>
    </location>
</feature>
<protein>
    <recommendedName>
        <fullName evidence="8">DNA 3'-5' helicase</fullName>
        <ecNumber evidence="8">5.6.2.4</ecNumber>
    </recommendedName>
</protein>
<evidence type="ECO:0000259" key="11">
    <source>
        <dbReference type="PROSITE" id="PS51194"/>
    </source>
</evidence>
<dbReference type="Pfam" id="PF00271">
    <property type="entry name" value="Helicase_C"/>
    <property type="match status" value="1"/>
</dbReference>
<comment type="similarity">
    <text evidence="1">Belongs to the helicase family. RecQ subfamily.</text>
</comment>
<feature type="region of interest" description="Disordered" evidence="9">
    <location>
        <begin position="611"/>
        <end position="632"/>
    </location>
</feature>
<comment type="caution">
    <text evidence="12">The sequence shown here is derived from an EMBL/GenBank/DDBJ whole genome shotgun (WGS) entry which is preliminary data.</text>
</comment>
<dbReference type="SUPFAM" id="SSF52540">
    <property type="entry name" value="P-loop containing nucleoside triphosphate hydrolases"/>
    <property type="match status" value="1"/>
</dbReference>
<dbReference type="GO" id="GO:0005737">
    <property type="term" value="C:cytoplasm"/>
    <property type="evidence" value="ECO:0007669"/>
    <property type="project" value="TreeGrafter"/>
</dbReference>
<dbReference type="Pfam" id="PF00270">
    <property type="entry name" value="DEAD"/>
    <property type="match status" value="1"/>
</dbReference>
<sequence length="795" mass="87456">MVHSDARQAKAAADYKRQQLGRKNLEEARRRRATTEAGYDSQATRKTMSDRFSSCTDGKKPYKWQLDVAEAFLLGLDCVVIAGTGAGKTIPYLLPLLLPESAKRTIPVISPLKALQRDQATRFRNLGVSAVPVNRDTWSKSLQEEIVNSSHRALFIGPEMCLQHAGARETLRAVGLADGFMGFVVDEAHCISQWGGDFRPDYSQLSVLRTFVPQRRAPIAAFSATMAPGVISEVEESLLINPATSFYLNLGNNRANIYLQVFALENSLDFAALDALLPLGTVSRAADVPKTIIFANSRRMTLRIWSYLCEKLRLPVAGRLPIAFLHAYRRQRARVRVMDAFVSGEVRILVATEAAGMGADIPDIEHAIHFGAPPSLTTWIQRAGRAGRSPRILARATLLIEKSAFQLINRKGPRKPKKQKTSTAESATTATEKGPEYRKKIDRSLRVWLDHKGCRREAVDEYFNNPILTARSVKRPRSSSSSAPSVLSPSKRRRDNIPMEEEESSGQIQVEVAPRRIRAGGHRERAIAALKSWRLEMVRTRYKLTSFSEEGLLSDDMIASLVYDATLKSVEDVIRKLADPPWVFAPRHAKDVLAVLASVDAAHDAAQASKVKPSALRGRSARSTALTKRVASENDENIHVDVELASPFSGSSPSSPQAPIPSDIPSSSTRAPKPRPRYRADQATSPQVPLTPQELLEYEDSLFIRRTQWGPTVASHASARATARASANSNEDYIMAGPSRSTSSMQDPSRAPTFALPSQPLVVVAPTVPPRPGSLSAVTHLPSSLSDTHPLFRNR</sequence>
<proteinExistence type="inferred from homology"/>
<evidence type="ECO:0000256" key="6">
    <source>
        <dbReference type="ARBA" id="ARBA00023242"/>
    </source>
</evidence>
<feature type="region of interest" description="Disordered" evidence="9">
    <location>
        <begin position="645"/>
        <end position="690"/>
    </location>
</feature>
<evidence type="ECO:0000256" key="5">
    <source>
        <dbReference type="ARBA" id="ARBA00023235"/>
    </source>
</evidence>
<feature type="compositionally biased region" description="Low complexity" evidence="9">
    <location>
        <begin position="421"/>
        <end position="432"/>
    </location>
</feature>
<gene>
    <name evidence="12" type="ORF">GSI_01989</name>
</gene>
<organism evidence="12 13">
    <name type="scientific">Ganoderma sinense ZZ0214-1</name>
    <dbReference type="NCBI Taxonomy" id="1077348"/>
    <lineage>
        <taxon>Eukaryota</taxon>
        <taxon>Fungi</taxon>
        <taxon>Dikarya</taxon>
        <taxon>Basidiomycota</taxon>
        <taxon>Agaricomycotina</taxon>
        <taxon>Agaricomycetes</taxon>
        <taxon>Polyporales</taxon>
        <taxon>Polyporaceae</taxon>
        <taxon>Ganoderma</taxon>
    </lineage>
</organism>
<dbReference type="SMART" id="SM00487">
    <property type="entry name" value="DEXDc"/>
    <property type="match status" value="1"/>
</dbReference>
<feature type="compositionally biased region" description="Low complexity" evidence="9">
    <location>
        <begin position="478"/>
        <end position="489"/>
    </location>
</feature>
<feature type="region of interest" description="Disordered" evidence="9">
    <location>
        <begin position="1"/>
        <end position="44"/>
    </location>
</feature>